<reference evidence="5" key="2">
    <citation type="submission" date="2025-08" db="UniProtKB">
        <authorList>
            <consortium name="Ensembl"/>
        </authorList>
    </citation>
    <scope>IDENTIFICATION</scope>
</reference>
<name>A0A8C9RJT2_SCLFO</name>
<dbReference type="Ensembl" id="ENSSFOT00015014012.2">
    <property type="protein sequence ID" value="ENSSFOP00015013842.2"/>
    <property type="gene ID" value="ENSSFOG00015008950.2"/>
</dbReference>
<dbReference type="GO" id="GO:0061371">
    <property type="term" value="P:determination of heart left/right asymmetry"/>
    <property type="evidence" value="ECO:0007669"/>
    <property type="project" value="Ensembl"/>
</dbReference>
<dbReference type="GO" id="GO:0000132">
    <property type="term" value="P:establishment of mitotic spindle orientation"/>
    <property type="evidence" value="ECO:0007669"/>
    <property type="project" value="Ensembl"/>
</dbReference>
<feature type="coiled-coil region" evidence="2">
    <location>
        <begin position="347"/>
        <end position="420"/>
    </location>
</feature>
<dbReference type="InterPro" id="IPR049258">
    <property type="entry name" value="ODAD1_CC"/>
</dbReference>
<keyword evidence="1 2" id="KW-0175">Coiled coil</keyword>
<reference evidence="5" key="3">
    <citation type="submission" date="2025-09" db="UniProtKB">
        <authorList>
            <consortium name="Ensembl"/>
        </authorList>
    </citation>
    <scope>IDENTIFICATION</scope>
</reference>
<dbReference type="Proteomes" id="UP000694397">
    <property type="component" value="Chromosome 20"/>
</dbReference>
<dbReference type="GO" id="GO:0070121">
    <property type="term" value="P:Kupffer's vesicle development"/>
    <property type="evidence" value="ECO:0007669"/>
    <property type="project" value="Ensembl"/>
</dbReference>
<dbReference type="GO" id="GO:0036064">
    <property type="term" value="C:ciliary basal body"/>
    <property type="evidence" value="ECO:0007669"/>
    <property type="project" value="Ensembl"/>
</dbReference>
<feature type="coiled-coil region" evidence="2">
    <location>
        <begin position="170"/>
        <end position="232"/>
    </location>
</feature>
<evidence type="ECO:0000256" key="3">
    <source>
        <dbReference type="SAM" id="MobiDB-lite"/>
    </source>
</evidence>
<evidence type="ECO:0000313" key="6">
    <source>
        <dbReference type="Proteomes" id="UP000694397"/>
    </source>
</evidence>
<dbReference type="PANTHER" id="PTHR46518">
    <property type="entry name" value="COILED-COIL DOMAIN-CONTAINING PROTEIN 151"/>
    <property type="match status" value="1"/>
</dbReference>
<dbReference type="GO" id="GO:0090660">
    <property type="term" value="P:cerebrospinal fluid circulation"/>
    <property type="evidence" value="ECO:0007669"/>
    <property type="project" value="Ensembl"/>
</dbReference>
<dbReference type="GO" id="GO:0036158">
    <property type="term" value="P:outer dynein arm assembly"/>
    <property type="evidence" value="ECO:0007669"/>
    <property type="project" value="Ensembl"/>
</dbReference>
<dbReference type="GO" id="GO:0031514">
    <property type="term" value="C:motile cilium"/>
    <property type="evidence" value="ECO:0007669"/>
    <property type="project" value="Ensembl"/>
</dbReference>
<evidence type="ECO:0000256" key="2">
    <source>
        <dbReference type="SAM" id="Coils"/>
    </source>
</evidence>
<dbReference type="PANTHER" id="PTHR46518:SF1">
    <property type="entry name" value="OUTER DYNEIN ARM-DOCKING COMPLEX SUBUNIT 3"/>
    <property type="match status" value="1"/>
</dbReference>
<proteinExistence type="predicted"/>
<gene>
    <name evidence="5" type="primary">ODAD3</name>
    <name evidence="5" type="synonym">LOC108939942</name>
</gene>
<feature type="coiled-coil region" evidence="2">
    <location>
        <begin position="265"/>
        <end position="299"/>
    </location>
</feature>
<dbReference type="GO" id="GO:0005576">
    <property type="term" value="C:extracellular region"/>
    <property type="evidence" value="ECO:0007669"/>
    <property type="project" value="GOC"/>
</dbReference>
<feature type="coiled-coil region" evidence="2">
    <location>
        <begin position="110"/>
        <end position="140"/>
    </location>
</feature>
<dbReference type="InterPro" id="IPR033192">
    <property type="entry name" value="ODAD3"/>
</dbReference>
<dbReference type="GO" id="GO:0071910">
    <property type="term" value="P:determination of liver left/right asymmetry"/>
    <property type="evidence" value="ECO:0007669"/>
    <property type="project" value="Ensembl"/>
</dbReference>
<feature type="region of interest" description="Disordered" evidence="3">
    <location>
        <begin position="141"/>
        <end position="165"/>
    </location>
</feature>
<protein>
    <submittedName>
        <fullName evidence="5">Outer dynein arm docking complex subunit 3</fullName>
    </submittedName>
</protein>
<dbReference type="AlphaFoldDB" id="A0A8C9RJT2"/>
<dbReference type="GO" id="GO:0097542">
    <property type="term" value="C:ciliary tip"/>
    <property type="evidence" value="ECO:0007669"/>
    <property type="project" value="TreeGrafter"/>
</dbReference>
<sequence length="556" mass="65270">MPGPFSSEDHKLPLHHDQIAEMQRKIQLLEWDRKAYYESSQATMKKNKETILHLRQENKRLRRRLAETHTVDEKIVKDAFHNRGMEKAAFKNKSGKETLQILDQKVCDKMKKLNALKHQAETRRRHLEELQLQYNRAQSECEGGHLVAEDRKEEDKSEGELTEDQPQQKLRVLGNRLEKAQLKCQEAEHIMKGYLKLKAHLQDESLTYQSHLDALEAEILKQRQELRELQVMNNGAQLSRDMAKVELQHQEELVYRERRERESILARYKKQAEECKAHIKKLERRAQRATMHADELSSEAQRSAVGVGEEEKTISALEEAFQCIKEATGVRDAQEVVERFIAQGKTQKHLENLKEENERTLQHLKKQRDHLQARFQEMKYSGDTRLSSRQQMLEEYEANLQREQQRRKEAREQLDRVTDTLYMVRGVVEILSNKLQHITPTDTPVVELEPSSEDYVLELLMQVEQKLLIVQEELQEKNIDAAMGEMEKEEFYTSIEGKLPEYNIRILLPKSHAQDLYEEEEIGDDKGDVITRAELKRQSQIIIDSKTKKKTGTKKD</sequence>
<dbReference type="GO" id="GO:0036159">
    <property type="term" value="P:inner dynein arm assembly"/>
    <property type="evidence" value="ECO:0007669"/>
    <property type="project" value="Ensembl"/>
</dbReference>
<dbReference type="GO" id="GO:0035469">
    <property type="term" value="P:determination of pancreatic left/right asymmetry"/>
    <property type="evidence" value="ECO:0007669"/>
    <property type="project" value="Ensembl"/>
</dbReference>
<accession>A0A8C9RJT2</accession>
<reference evidence="5 6" key="1">
    <citation type="submission" date="2019-04" db="EMBL/GenBank/DDBJ databases">
        <authorList>
            <consortium name="Wellcome Sanger Institute Data Sharing"/>
        </authorList>
    </citation>
    <scope>NUCLEOTIDE SEQUENCE [LARGE SCALE GENOMIC DNA]</scope>
</reference>
<dbReference type="Pfam" id="PF21773">
    <property type="entry name" value="ODAD1_CC"/>
    <property type="match status" value="1"/>
</dbReference>
<organism evidence="5 6">
    <name type="scientific">Scleropages formosus</name>
    <name type="common">Asian bonytongue</name>
    <name type="synonym">Osteoglossum formosum</name>
    <dbReference type="NCBI Taxonomy" id="113540"/>
    <lineage>
        <taxon>Eukaryota</taxon>
        <taxon>Metazoa</taxon>
        <taxon>Chordata</taxon>
        <taxon>Craniata</taxon>
        <taxon>Vertebrata</taxon>
        <taxon>Euteleostomi</taxon>
        <taxon>Actinopterygii</taxon>
        <taxon>Neopterygii</taxon>
        <taxon>Teleostei</taxon>
        <taxon>Osteoglossocephala</taxon>
        <taxon>Osteoglossomorpha</taxon>
        <taxon>Osteoglossiformes</taxon>
        <taxon>Osteoglossidae</taxon>
        <taxon>Scleropages</taxon>
    </lineage>
</organism>
<dbReference type="OrthoDB" id="10255247at2759"/>
<evidence type="ECO:0000256" key="1">
    <source>
        <dbReference type="ARBA" id="ARBA00023054"/>
    </source>
</evidence>
<evidence type="ECO:0000259" key="4">
    <source>
        <dbReference type="Pfam" id="PF21773"/>
    </source>
</evidence>
<dbReference type="GO" id="GO:0035253">
    <property type="term" value="C:ciliary rootlet"/>
    <property type="evidence" value="ECO:0007669"/>
    <property type="project" value="TreeGrafter"/>
</dbReference>
<keyword evidence="6" id="KW-1185">Reference proteome</keyword>
<feature type="domain" description="ODAD1 central coiled coil region" evidence="4">
    <location>
        <begin position="168"/>
        <end position="436"/>
    </location>
</feature>
<dbReference type="GeneTree" id="ENSGT00940000153116"/>
<evidence type="ECO:0000313" key="5">
    <source>
        <dbReference type="Ensembl" id="ENSSFOP00015013842.2"/>
    </source>
</evidence>
<feature type="compositionally biased region" description="Basic and acidic residues" evidence="3">
    <location>
        <begin position="147"/>
        <end position="159"/>
    </location>
</feature>